<dbReference type="InterPro" id="IPR041490">
    <property type="entry name" value="KstR2_TetR_C"/>
</dbReference>
<reference evidence="8 9" key="1">
    <citation type="submission" date="2014-07" db="EMBL/GenBank/DDBJ databases">
        <title>Whole Genome Sequence of the Amycolatopsis methanolica 239.</title>
        <authorList>
            <person name="Tang B."/>
        </authorList>
    </citation>
    <scope>NUCLEOTIDE SEQUENCE [LARGE SCALE GENOMIC DNA]</scope>
    <source>
        <strain evidence="8 9">239</strain>
    </source>
</reference>
<evidence type="ECO:0000256" key="3">
    <source>
        <dbReference type="ARBA" id="ARBA00023125"/>
    </source>
</evidence>
<dbReference type="SUPFAM" id="SSF48498">
    <property type="entry name" value="Tetracyclin repressor-like, C-terminal domain"/>
    <property type="match status" value="1"/>
</dbReference>
<keyword evidence="3 5" id="KW-0238">DNA-binding</keyword>
<accession>A0A076MT17</accession>
<dbReference type="InterPro" id="IPR009057">
    <property type="entry name" value="Homeodomain-like_sf"/>
</dbReference>
<dbReference type="KEGG" id="amq:AMETH_1828"/>
<dbReference type="Pfam" id="PF00440">
    <property type="entry name" value="TetR_N"/>
    <property type="match status" value="1"/>
</dbReference>
<dbReference type="InterPro" id="IPR050109">
    <property type="entry name" value="HTH-type_TetR-like_transc_reg"/>
</dbReference>
<evidence type="ECO:0000259" key="7">
    <source>
        <dbReference type="PROSITE" id="PS50977"/>
    </source>
</evidence>
<dbReference type="AlphaFoldDB" id="A0A076MT17"/>
<dbReference type="EMBL" id="CP009110">
    <property type="protein sequence ID" value="AIJ21920.1"/>
    <property type="molecule type" value="Genomic_DNA"/>
</dbReference>
<gene>
    <name evidence="8" type="ORF">AMETH_1828</name>
</gene>
<dbReference type="eggNOG" id="COG1309">
    <property type="taxonomic scope" value="Bacteria"/>
</dbReference>
<evidence type="ECO:0000256" key="6">
    <source>
        <dbReference type="SAM" id="MobiDB-lite"/>
    </source>
</evidence>
<dbReference type="Gene3D" id="1.10.10.60">
    <property type="entry name" value="Homeodomain-like"/>
    <property type="match status" value="1"/>
</dbReference>
<dbReference type="Gene3D" id="1.10.357.10">
    <property type="entry name" value="Tetracycline Repressor, domain 2"/>
    <property type="match status" value="1"/>
</dbReference>
<dbReference type="GO" id="GO:0003700">
    <property type="term" value="F:DNA-binding transcription factor activity"/>
    <property type="evidence" value="ECO:0007669"/>
    <property type="project" value="TreeGrafter"/>
</dbReference>
<keyword evidence="2" id="KW-0805">Transcription regulation</keyword>
<organism evidence="8 9">
    <name type="scientific">Amycolatopsis methanolica 239</name>
    <dbReference type="NCBI Taxonomy" id="1068978"/>
    <lineage>
        <taxon>Bacteria</taxon>
        <taxon>Bacillati</taxon>
        <taxon>Actinomycetota</taxon>
        <taxon>Actinomycetes</taxon>
        <taxon>Pseudonocardiales</taxon>
        <taxon>Pseudonocardiaceae</taxon>
        <taxon>Amycolatopsis</taxon>
        <taxon>Amycolatopsis methanolica group</taxon>
    </lineage>
</organism>
<evidence type="ECO:0000256" key="5">
    <source>
        <dbReference type="PROSITE-ProRule" id="PRU00335"/>
    </source>
</evidence>
<dbReference type="PANTHER" id="PTHR30055:SF175">
    <property type="entry name" value="HTH-TYPE TRANSCRIPTIONAL REPRESSOR KSTR2"/>
    <property type="match status" value="1"/>
</dbReference>
<dbReference type="PANTHER" id="PTHR30055">
    <property type="entry name" value="HTH-TYPE TRANSCRIPTIONAL REGULATOR RUTR"/>
    <property type="match status" value="1"/>
</dbReference>
<evidence type="ECO:0000256" key="2">
    <source>
        <dbReference type="ARBA" id="ARBA00023015"/>
    </source>
</evidence>
<keyword evidence="4" id="KW-0804">Transcription</keyword>
<keyword evidence="1" id="KW-0678">Repressor</keyword>
<feature type="region of interest" description="Disordered" evidence="6">
    <location>
        <begin position="9"/>
        <end position="30"/>
    </location>
</feature>
<dbReference type="Pfam" id="PF17932">
    <property type="entry name" value="TetR_C_24"/>
    <property type="match status" value="1"/>
</dbReference>
<dbReference type="InterPro" id="IPR036271">
    <property type="entry name" value="Tet_transcr_reg_TetR-rel_C_sf"/>
</dbReference>
<dbReference type="PATRIC" id="fig|1068978.7.peg.1936"/>
<evidence type="ECO:0000313" key="8">
    <source>
        <dbReference type="EMBL" id="AIJ21920.1"/>
    </source>
</evidence>
<dbReference type="Proteomes" id="UP000062973">
    <property type="component" value="Chromosome"/>
</dbReference>
<evidence type="ECO:0000256" key="4">
    <source>
        <dbReference type="ARBA" id="ARBA00023163"/>
    </source>
</evidence>
<dbReference type="InterPro" id="IPR001647">
    <property type="entry name" value="HTH_TetR"/>
</dbReference>
<dbReference type="PROSITE" id="PS50977">
    <property type="entry name" value="HTH_TETR_2"/>
    <property type="match status" value="1"/>
</dbReference>
<keyword evidence="9" id="KW-1185">Reference proteome</keyword>
<dbReference type="HOGENOM" id="CLU_069356_12_4_11"/>
<feature type="domain" description="HTH tetR-type" evidence="7">
    <location>
        <begin position="62"/>
        <end position="122"/>
    </location>
</feature>
<sequence length="269" mass="30514">MYQSVYETVTGSTLRRGSEPDKPGPGELPRSVWTVGERARRGASGIGSGVMPRPPGHGPGYEIKRQEIIDQAARLFAKQGYAATGIAEIGQVAGLAKGALYYYIGSKENLLVEIQNRVLNPLLAAARRIAALDEDPVLRLRLLSQTLLELILARLDHIWVYEHDYRHLRGANRTRLLHQRQEFEKIVRDLLVEAMETGAFRKMDARLAMLQFLNMHNHTYQWAKPGGKWDAEFLSREYCATLISGFRSPSYDAGDLEERVRRFREHEQG</sequence>
<name>A0A076MT17_AMYME</name>
<evidence type="ECO:0000313" key="9">
    <source>
        <dbReference type="Proteomes" id="UP000062973"/>
    </source>
</evidence>
<dbReference type="STRING" id="1068978.AMETH_1828"/>
<dbReference type="GO" id="GO:0000976">
    <property type="term" value="F:transcription cis-regulatory region binding"/>
    <property type="evidence" value="ECO:0007669"/>
    <property type="project" value="TreeGrafter"/>
</dbReference>
<dbReference type="PRINTS" id="PR00455">
    <property type="entry name" value="HTHTETR"/>
</dbReference>
<evidence type="ECO:0000256" key="1">
    <source>
        <dbReference type="ARBA" id="ARBA00022491"/>
    </source>
</evidence>
<protein>
    <submittedName>
        <fullName evidence="8">TetR family transcriptional regulator</fullName>
    </submittedName>
</protein>
<feature type="DNA-binding region" description="H-T-H motif" evidence="5">
    <location>
        <begin position="85"/>
        <end position="104"/>
    </location>
</feature>
<proteinExistence type="predicted"/>
<dbReference type="SUPFAM" id="SSF46689">
    <property type="entry name" value="Homeodomain-like"/>
    <property type="match status" value="1"/>
</dbReference>